<reference evidence="1 2" key="1">
    <citation type="submission" date="2020-08" db="EMBL/GenBank/DDBJ databases">
        <title>Sequencing the genomes of 1000 actinobacteria strains.</title>
        <authorList>
            <person name="Klenk H.-P."/>
        </authorList>
    </citation>
    <scope>NUCLEOTIDE SEQUENCE [LARGE SCALE GENOMIC DNA]</scope>
    <source>
        <strain evidence="1 2">DSM 44936</strain>
    </source>
</reference>
<dbReference type="PANTHER" id="PTHR34613">
    <property type="entry name" value="SLL0800 PROTEIN"/>
    <property type="match status" value="1"/>
</dbReference>
<proteinExistence type="predicted"/>
<sequence>MPSVVHDTLNSLFRNRPELAAELLRDRFGVHVPPDAPVHVTTSDFNDRPSRDSQADTVILVGSSRDPLHGIIVEIQQDVDDSKRRGLARYAAALWLRLDRPVSVLVVCPNPKVAAWAAEPIRTTLPGYVLSAEVLGPALIPKVTDPAQAADNPELAAISVMAHGRHRAVVTAFMTALEKVPLDHAPHYYEYAHRLASPAARRILEEIMSSTTWPVYSPFAREHFGKGLAEGRTEGQAESLLTVIHMRGITVPGEVKERIMSCRDHDQLDTWLQRAVGATSLDEIFGAD</sequence>
<dbReference type="PANTHER" id="PTHR34613:SF1">
    <property type="entry name" value="SLL6017 PROTEIN"/>
    <property type="match status" value="1"/>
</dbReference>
<dbReference type="Proteomes" id="UP000555564">
    <property type="component" value="Unassembled WGS sequence"/>
</dbReference>
<accession>A0A7X0IGG8</accession>
<gene>
    <name evidence="1" type="ORF">BJ992_004026</name>
</gene>
<comment type="caution">
    <text evidence="1">The sequence shown here is derived from an EMBL/GenBank/DDBJ whole genome shotgun (WGS) entry which is preliminary data.</text>
</comment>
<dbReference type="EMBL" id="JACHIU010000001">
    <property type="protein sequence ID" value="MBB6474595.1"/>
    <property type="molecule type" value="Genomic_DNA"/>
</dbReference>
<protein>
    <submittedName>
        <fullName evidence="1">Uncharacterized protein</fullName>
    </submittedName>
</protein>
<evidence type="ECO:0000313" key="2">
    <source>
        <dbReference type="Proteomes" id="UP000555564"/>
    </source>
</evidence>
<dbReference type="AlphaFoldDB" id="A0A7X0IGG8"/>
<dbReference type="RefSeq" id="WP_221474901.1">
    <property type="nucleotide sequence ID" value="NZ_BAAALO010000066.1"/>
</dbReference>
<evidence type="ECO:0000313" key="1">
    <source>
        <dbReference type="EMBL" id="MBB6474595.1"/>
    </source>
</evidence>
<organism evidence="1 2">
    <name type="scientific">Sphaerisporangium rubeum</name>
    <dbReference type="NCBI Taxonomy" id="321317"/>
    <lineage>
        <taxon>Bacteria</taxon>
        <taxon>Bacillati</taxon>
        <taxon>Actinomycetota</taxon>
        <taxon>Actinomycetes</taxon>
        <taxon>Streptosporangiales</taxon>
        <taxon>Streptosporangiaceae</taxon>
        <taxon>Sphaerisporangium</taxon>
    </lineage>
</organism>
<name>A0A7X0IGG8_9ACTN</name>
<keyword evidence="2" id="KW-1185">Reference proteome</keyword>